<reference evidence="7 8" key="1">
    <citation type="submission" date="2020-08" db="EMBL/GenBank/DDBJ databases">
        <title>A novel species.</title>
        <authorList>
            <person name="Gao J."/>
        </authorList>
    </citation>
    <scope>NUCLEOTIDE SEQUENCE [LARGE SCALE GENOMIC DNA]</scope>
    <source>
        <strain evidence="7 8">CRPJ-33</strain>
    </source>
</reference>
<dbReference type="FunFam" id="3.40.50.12780:FF:000012">
    <property type="entry name" value="Non-ribosomal peptide synthetase"/>
    <property type="match status" value="1"/>
</dbReference>
<feature type="domain" description="Carrier" evidence="6">
    <location>
        <begin position="475"/>
        <end position="550"/>
    </location>
</feature>
<dbReference type="GO" id="GO:0005829">
    <property type="term" value="C:cytosol"/>
    <property type="evidence" value="ECO:0007669"/>
    <property type="project" value="TreeGrafter"/>
</dbReference>
<dbReference type="PANTHER" id="PTHR45527:SF1">
    <property type="entry name" value="FATTY ACID SYNTHASE"/>
    <property type="match status" value="1"/>
</dbReference>
<dbReference type="SMART" id="SM00823">
    <property type="entry name" value="PKS_PP"/>
    <property type="match status" value="2"/>
</dbReference>
<accession>A0A7H0I1G7</accession>
<dbReference type="Gene3D" id="3.30.300.30">
    <property type="match status" value="1"/>
</dbReference>
<dbReference type="CDD" id="cd05930">
    <property type="entry name" value="A_NRPS"/>
    <property type="match status" value="1"/>
</dbReference>
<dbReference type="InterPro" id="IPR009081">
    <property type="entry name" value="PP-bd_ACP"/>
</dbReference>
<dbReference type="SUPFAM" id="SSF47336">
    <property type="entry name" value="ACP-like"/>
    <property type="match status" value="2"/>
</dbReference>
<dbReference type="FunFam" id="3.40.50.980:FF:000001">
    <property type="entry name" value="Non-ribosomal peptide synthetase"/>
    <property type="match status" value="1"/>
</dbReference>
<keyword evidence="8" id="KW-1185">Reference proteome</keyword>
<protein>
    <submittedName>
        <fullName evidence="7">Amino acid adenylation domain-containing protein</fullName>
    </submittedName>
</protein>
<dbReference type="Gene3D" id="3.40.50.1820">
    <property type="entry name" value="alpha/beta hydrolase"/>
    <property type="match status" value="1"/>
</dbReference>
<feature type="region of interest" description="Disordered" evidence="5">
    <location>
        <begin position="451"/>
        <end position="475"/>
    </location>
</feature>
<dbReference type="InterPro" id="IPR020845">
    <property type="entry name" value="AMP-binding_CS"/>
</dbReference>
<feature type="region of interest" description="Disordered" evidence="5">
    <location>
        <begin position="1615"/>
        <end position="1645"/>
    </location>
</feature>
<dbReference type="Gene3D" id="3.30.559.10">
    <property type="entry name" value="Chloramphenicol acetyltransferase-like domain"/>
    <property type="match status" value="2"/>
</dbReference>
<dbReference type="Pfam" id="PF00668">
    <property type="entry name" value="Condensation"/>
    <property type="match status" value="2"/>
</dbReference>
<dbReference type="InterPro" id="IPR036736">
    <property type="entry name" value="ACP-like_sf"/>
</dbReference>
<keyword evidence="3" id="KW-0596">Phosphopantetheine</keyword>
<dbReference type="Gene3D" id="3.40.50.980">
    <property type="match status" value="2"/>
</dbReference>
<feature type="compositionally biased region" description="Basic and acidic residues" evidence="5">
    <location>
        <begin position="1631"/>
        <end position="1645"/>
    </location>
</feature>
<dbReference type="PROSITE" id="PS50075">
    <property type="entry name" value="CARRIER"/>
    <property type="match status" value="2"/>
</dbReference>
<evidence type="ECO:0000256" key="2">
    <source>
        <dbReference type="ARBA" id="ARBA00006432"/>
    </source>
</evidence>
<dbReference type="InterPro" id="IPR023213">
    <property type="entry name" value="CAT-like_dom_sf"/>
</dbReference>
<dbReference type="SUPFAM" id="SSF52777">
    <property type="entry name" value="CoA-dependent acyltransferases"/>
    <property type="match status" value="4"/>
</dbReference>
<dbReference type="FunFam" id="3.30.300.30:FF:000010">
    <property type="entry name" value="Enterobactin synthetase component F"/>
    <property type="match status" value="1"/>
</dbReference>
<dbReference type="Gene3D" id="1.10.1200.10">
    <property type="entry name" value="ACP-like"/>
    <property type="match status" value="1"/>
</dbReference>
<dbReference type="CDD" id="cd19540">
    <property type="entry name" value="LCL_NRPS-like"/>
    <property type="match status" value="1"/>
</dbReference>
<comment type="similarity">
    <text evidence="2">Belongs to the ATP-dependent AMP-binding enzyme family.</text>
</comment>
<dbReference type="InterPro" id="IPR020806">
    <property type="entry name" value="PKS_PP-bd"/>
</dbReference>
<evidence type="ECO:0000256" key="1">
    <source>
        <dbReference type="ARBA" id="ARBA00001957"/>
    </source>
</evidence>
<dbReference type="InterPro" id="IPR006162">
    <property type="entry name" value="Ppantetheine_attach_site"/>
</dbReference>
<dbReference type="NCBIfam" id="TIGR01733">
    <property type="entry name" value="AA-adenyl-dom"/>
    <property type="match status" value="1"/>
</dbReference>
<dbReference type="InterPro" id="IPR045851">
    <property type="entry name" value="AMP-bd_C_sf"/>
</dbReference>
<dbReference type="FunFam" id="1.10.1200.10:FF:000016">
    <property type="entry name" value="Non-ribosomal peptide synthase"/>
    <property type="match status" value="1"/>
</dbReference>
<dbReference type="PANTHER" id="PTHR45527">
    <property type="entry name" value="NONRIBOSOMAL PEPTIDE SYNTHETASE"/>
    <property type="match status" value="1"/>
</dbReference>
<dbReference type="Gene3D" id="3.30.559.30">
    <property type="entry name" value="Nonribosomal peptide synthetase, condensation domain"/>
    <property type="match status" value="2"/>
</dbReference>
<dbReference type="PROSITE" id="PS00012">
    <property type="entry name" value="PHOSPHOPANTETHEINE"/>
    <property type="match status" value="1"/>
</dbReference>
<dbReference type="RefSeq" id="WP_187743689.1">
    <property type="nucleotide sequence ID" value="NZ_CP060825.1"/>
</dbReference>
<dbReference type="GO" id="GO:0009366">
    <property type="term" value="C:enterobactin synthetase complex"/>
    <property type="evidence" value="ECO:0007669"/>
    <property type="project" value="TreeGrafter"/>
</dbReference>
<dbReference type="InterPro" id="IPR000873">
    <property type="entry name" value="AMP-dep_synth/lig_dom"/>
</dbReference>
<dbReference type="GO" id="GO:0072330">
    <property type="term" value="P:monocarboxylic acid biosynthetic process"/>
    <property type="evidence" value="ECO:0007669"/>
    <property type="project" value="UniProtKB-ARBA"/>
</dbReference>
<evidence type="ECO:0000313" key="7">
    <source>
        <dbReference type="EMBL" id="QNP66633.1"/>
    </source>
</evidence>
<comment type="cofactor">
    <cofactor evidence="1">
        <name>pantetheine 4'-phosphate</name>
        <dbReference type="ChEBI" id="CHEBI:47942"/>
    </cofactor>
</comment>
<evidence type="ECO:0000256" key="5">
    <source>
        <dbReference type="SAM" id="MobiDB-lite"/>
    </source>
</evidence>
<dbReference type="Gene3D" id="2.30.38.10">
    <property type="entry name" value="Luciferase, Domain 3"/>
    <property type="match status" value="1"/>
</dbReference>
<name>A0A7H0I1G7_9ACTN</name>
<dbReference type="EMBL" id="CP060825">
    <property type="protein sequence ID" value="QNP66633.1"/>
    <property type="molecule type" value="Genomic_DNA"/>
</dbReference>
<dbReference type="FunFam" id="2.30.38.10:FF:000001">
    <property type="entry name" value="Non-ribosomal peptide synthetase PvdI"/>
    <property type="match status" value="1"/>
</dbReference>
<keyword evidence="4" id="KW-0597">Phosphoprotein</keyword>
<organism evidence="7 8">
    <name type="scientific">Streptomyces genisteinicus</name>
    <dbReference type="NCBI Taxonomy" id="2768068"/>
    <lineage>
        <taxon>Bacteria</taxon>
        <taxon>Bacillati</taxon>
        <taxon>Actinomycetota</taxon>
        <taxon>Actinomycetes</taxon>
        <taxon>Kitasatosporales</taxon>
        <taxon>Streptomycetaceae</taxon>
        <taxon>Streptomyces</taxon>
    </lineage>
</organism>
<dbReference type="GO" id="GO:0047527">
    <property type="term" value="F:2,3-dihydroxybenzoate-serine ligase activity"/>
    <property type="evidence" value="ECO:0007669"/>
    <property type="project" value="TreeGrafter"/>
</dbReference>
<dbReference type="InterPro" id="IPR010071">
    <property type="entry name" value="AA_adenyl_dom"/>
</dbReference>
<evidence type="ECO:0000259" key="6">
    <source>
        <dbReference type="PROSITE" id="PS50075"/>
    </source>
</evidence>
<dbReference type="InterPro" id="IPR025110">
    <property type="entry name" value="AMP-bd_C"/>
</dbReference>
<evidence type="ECO:0000313" key="8">
    <source>
        <dbReference type="Proteomes" id="UP000516230"/>
    </source>
</evidence>
<dbReference type="PROSITE" id="PS00455">
    <property type="entry name" value="AMP_BINDING"/>
    <property type="match status" value="1"/>
</dbReference>
<dbReference type="GO" id="GO:0008610">
    <property type="term" value="P:lipid biosynthetic process"/>
    <property type="evidence" value="ECO:0007669"/>
    <property type="project" value="UniProtKB-ARBA"/>
</dbReference>
<dbReference type="GO" id="GO:0043041">
    <property type="term" value="P:amino acid activation for nonribosomal peptide biosynthetic process"/>
    <property type="evidence" value="ECO:0007669"/>
    <property type="project" value="TreeGrafter"/>
</dbReference>
<gene>
    <name evidence="7" type="ORF">IAG43_29405</name>
</gene>
<dbReference type="InterPro" id="IPR029058">
    <property type="entry name" value="AB_hydrolase_fold"/>
</dbReference>
<sequence>MEDKAPLSFGQEALWLAGELVPDLSAYVMLAAWELSGPLDAGALERALAALVGRHELLSSALVPVDGRPEQVTRRGAPFGLRHVDLRDRAGQAQDDAVADDLAGVLEKPFDLSAPPLLRGVLFRLAARRHTLVLVTHHIVWDGASDVLLRRELSELYAAQVEGRQHTLPELTVQYADFAWWQRQEAADGMRESVEHWARRLRDVRATELPTDRPRPALRRFTAAFCQVALPAAAVRGAAELARAASVSPFVVHLAVFDLLVARWSDEPRAVVGTPLPGRDEPELENLLGYFVNSVVLVADCDPRLTLADLLVAVRENLSDAFEHGDAPFHHVVERVNPPRDSSRHPLYQVAFQYVPGSEPLSLTGVDATEVSDRLLRRSEITTEFDLLAEVRESADGGRVLSLRYATELFDATTMDAFARAYAELLGAAVAAPDATLARLAEAAVSLPAPGTKPLAAPGQPPHRLPPDDAPRATAPRTELHGRVAAVWAEILGLPEIDCSANFFAMGGTSLLGAQLVRRLRADLGLVVDLIDLFESESVDGLVAFLGDASAGSGAGAPTRPRLVRKPRTDAVPLSFGQRRLWFLQQLEGVGSAYNIPVCLRLRGGVDARALGLALGDVVGRHEVLRTVVEVVDGVPCQRVLGVGAVPVLSVRSCGVGELAGLVGEAVGWSFDLSVDVPVRGWLFDVGGGECVFVLVVHHIAADGWSLGPLLRDVASAYGVRCAGGVPVWGELPVQYADFALWQGELLGGVGDPGSLVSRQLGFWRGALAGVPEELVLPFDRARPVVGSFRGGSVGVDVGAGVHAGVVGVGRECGASVFMVLQAGLGVLLSRLGAGSDVPLGCPVAGRSEEGLEDLVGFFVNTLVMRVDVSGDPSFRELVGRVREVNLGALAHQDVPFDLLVEELNPPRSAARNPLFQVMAVFQDMPTALPSFHGLDAGTEPVVTDRSKVDLLFDFTERTGPAGEPAGIKGVIDYSADLFDEGTVLRIAGMFTRVLRQLADRPDLPLSRIELLDPEERAALARRSRGAAAGRAVCEPRTLVSLFEAQAARTPGRTAVAAGGDVLDYAELNSRANRLAHRLLAMGAGPESLVALCLERRAELVVAVLAVLKAGAGYLPLDPRYPAARLSRMLDDARPVLTLATRDTLGALPGGPDAGPAVLLLDAPRDADPEAEPANPTDADRTAPLRPAHPAYVIYTSGSTGRPKGVVVPHSAAANLAAWAARTFGPGVLDRVLFTTSLSFDVSVFELFGPLVSGGSVEIHHNLLSLADRDPRGPVATLVSGVPSALEQLVTHARVRTSAETVVLAGEGLTRTAARTVASGLGARNLWNVYGPTEATVFATAWSTTAPAEKTPPVGVPLDHTCGYVLDDRLRMVPPGVTGELYIGGEGLARGYLGAPALTAERFVACPFGPPGARMYRTGDLVRWNGDGDLEYLGRVDQQVKVRGFRIEPGEIEALLEQHRDVAQAAVVVRADRAEDHRLVAYAVPVPGRTLRGPDLRDRLRAELPGHMVPSAVTVLEALPLTPSGKLDRAALPAPDVTAGAAGFAPPRTPREGELCRLFAEILDVPRVGRDGNFFELGGHSVLAMRLIGRVRTKIGVDLDVRDVFEAPTPAGIAARAADRAGQRPRPALRRMRDQRTVPEQGAER</sequence>
<feature type="domain" description="Carrier" evidence="6">
    <location>
        <begin position="1546"/>
        <end position="1621"/>
    </location>
</feature>
<dbReference type="Pfam" id="PF13193">
    <property type="entry name" value="AMP-binding_C"/>
    <property type="match status" value="1"/>
</dbReference>
<dbReference type="InterPro" id="IPR001242">
    <property type="entry name" value="Condensation_dom"/>
</dbReference>
<dbReference type="GO" id="GO:0031177">
    <property type="term" value="F:phosphopantetheine binding"/>
    <property type="evidence" value="ECO:0007669"/>
    <property type="project" value="InterPro"/>
</dbReference>
<dbReference type="GO" id="GO:0009239">
    <property type="term" value="P:enterobactin biosynthetic process"/>
    <property type="evidence" value="ECO:0007669"/>
    <property type="project" value="TreeGrafter"/>
</dbReference>
<evidence type="ECO:0000256" key="3">
    <source>
        <dbReference type="ARBA" id="ARBA00022450"/>
    </source>
</evidence>
<proteinExistence type="inferred from homology"/>
<dbReference type="Pfam" id="PF00501">
    <property type="entry name" value="AMP-binding"/>
    <property type="match status" value="1"/>
</dbReference>
<evidence type="ECO:0000256" key="4">
    <source>
        <dbReference type="ARBA" id="ARBA00022553"/>
    </source>
</evidence>
<dbReference type="CDD" id="cd19531">
    <property type="entry name" value="LCL_NRPS-like"/>
    <property type="match status" value="1"/>
</dbReference>
<dbReference type="Proteomes" id="UP000516230">
    <property type="component" value="Chromosome"/>
</dbReference>
<dbReference type="KEGG" id="sgj:IAG43_29405"/>
<dbReference type="Pfam" id="PF00550">
    <property type="entry name" value="PP-binding"/>
    <property type="match status" value="2"/>
</dbReference>
<dbReference type="SUPFAM" id="SSF56801">
    <property type="entry name" value="Acetyl-CoA synthetase-like"/>
    <property type="match status" value="1"/>
</dbReference>